<keyword evidence="4" id="KW-1185">Reference proteome</keyword>
<protein>
    <recommendedName>
        <fullName evidence="2">UmuC domain-containing protein</fullName>
    </recommendedName>
</protein>
<dbReference type="Pfam" id="PF00817">
    <property type="entry name" value="IMS"/>
    <property type="match status" value="1"/>
</dbReference>
<proteinExistence type="predicted"/>
<feature type="domain" description="UmuC" evidence="2">
    <location>
        <begin position="26"/>
        <end position="147"/>
    </location>
</feature>
<dbReference type="InterPro" id="IPR043502">
    <property type="entry name" value="DNA/RNA_pol_sf"/>
</dbReference>
<dbReference type="PANTHER" id="PTHR35369">
    <property type="entry name" value="BLR3025 PROTEIN-RELATED"/>
    <property type="match status" value="1"/>
</dbReference>
<evidence type="ECO:0000259" key="2">
    <source>
        <dbReference type="Pfam" id="PF00817"/>
    </source>
</evidence>
<keyword evidence="1" id="KW-0227">DNA damage</keyword>
<reference evidence="4" key="1">
    <citation type="journal article" date="2019" name="Int. J. Syst. Evol. Microbiol.">
        <title>The Global Catalogue of Microorganisms (GCM) 10K type strain sequencing project: providing services to taxonomists for standard genome sequencing and annotation.</title>
        <authorList>
            <consortium name="The Broad Institute Genomics Platform"/>
            <consortium name="The Broad Institute Genome Sequencing Center for Infectious Disease"/>
            <person name="Wu L."/>
            <person name="Ma J."/>
        </authorList>
    </citation>
    <scope>NUCLEOTIDE SEQUENCE [LARGE SCALE GENOMIC DNA]</scope>
    <source>
        <strain evidence="4">NBRC 110044</strain>
    </source>
</reference>
<dbReference type="PANTHER" id="PTHR35369:SF2">
    <property type="entry name" value="BLR3025 PROTEIN"/>
    <property type="match status" value="1"/>
</dbReference>
<dbReference type="InterPro" id="IPR050356">
    <property type="entry name" value="SulA_CellDiv_inhibitor"/>
</dbReference>
<dbReference type="InterPro" id="IPR001126">
    <property type="entry name" value="UmuC"/>
</dbReference>
<sequence length="478" mass="53096">MLWLALHLPFLPLDALHQSLTPTQPEPWAVVEQRGRQEQVLICNAAAQALGVKPGMRRAAAMTLAANLRIARRQPQQELALLESLAAWSLQYTPTVCLAPPHGLLLEIEGCLRYFKGLGRLRKLIAQGLVEHGWAAQMAAAPSPLAATWLAQLRPQTVIRSPEGLADGLASLPIAALPWPDDTLRQLQALGMRQFADIHSLPRDGLAHRLGHAFPCMLDQALGLQPDPRDPFEPPDRFERTVALNWATDQVEALGFVAKRLFTELAAFLMGRGLGVQQLHLTMQHEDSSKTEVTLGLGKPTRAADAMLAICRERLARLVLPAPVEAMGILADQLHRLDGQVLTLFGNANQAEDFDLLRARLMARLGEEAVQSIVCVADHRPEHAWRWAPCGSASPQLTLGERPAWLLPEPQSLELRDGHLWHGEPLQLLTRAERIESGWWDGDGVTRDYYQAQGASGRRYWIYQQRSTDSWYLHGLFA</sequence>
<evidence type="ECO:0000256" key="1">
    <source>
        <dbReference type="ARBA" id="ARBA00022763"/>
    </source>
</evidence>
<name>A0ABQ5YG39_9NEIS</name>
<dbReference type="CDD" id="cd03468">
    <property type="entry name" value="PolY_like"/>
    <property type="match status" value="1"/>
</dbReference>
<accession>A0ABQ5YG39</accession>
<dbReference type="RefSeq" id="WP_284196086.1">
    <property type="nucleotide sequence ID" value="NZ_BSOG01000002.1"/>
</dbReference>
<evidence type="ECO:0000313" key="4">
    <source>
        <dbReference type="Proteomes" id="UP001156706"/>
    </source>
</evidence>
<organism evidence="3 4">
    <name type="scientific">Chitinimonas prasina</name>
    <dbReference type="NCBI Taxonomy" id="1434937"/>
    <lineage>
        <taxon>Bacteria</taxon>
        <taxon>Pseudomonadati</taxon>
        <taxon>Pseudomonadota</taxon>
        <taxon>Betaproteobacteria</taxon>
        <taxon>Neisseriales</taxon>
        <taxon>Chitinibacteraceae</taxon>
        <taxon>Chitinimonas</taxon>
    </lineage>
</organism>
<gene>
    <name evidence="3" type="ORF">GCM10007907_17530</name>
</gene>
<dbReference type="Proteomes" id="UP001156706">
    <property type="component" value="Unassembled WGS sequence"/>
</dbReference>
<dbReference type="SUPFAM" id="SSF56672">
    <property type="entry name" value="DNA/RNA polymerases"/>
    <property type="match status" value="1"/>
</dbReference>
<comment type="caution">
    <text evidence="3">The sequence shown here is derived from an EMBL/GenBank/DDBJ whole genome shotgun (WGS) entry which is preliminary data.</text>
</comment>
<dbReference type="EMBL" id="BSOG01000002">
    <property type="protein sequence ID" value="GLR12963.1"/>
    <property type="molecule type" value="Genomic_DNA"/>
</dbReference>
<evidence type="ECO:0000313" key="3">
    <source>
        <dbReference type="EMBL" id="GLR12963.1"/>
    </source>
</evidence>